<protein>
    <recommendedName>
        <fullName evidence="6">C2H2-type domain-containing protein</fullName>
    </recommendedName>
</protein>
<evidence type="ECO:0000313" key="8">
    <source>
        <dbReference type="Proteomes" id="UP000032141"/>
    </source>
</evidence>
<dbReference type="Gene3D" id="1.25.40.10">
    <property type="entry name" value="Tetratricopeptide repeat domain"/>
    <property type="match status" value="6"/>
</dbReference>
<evidence type="ECO:0000256" key="3">
    <source>
        <dbReference type="PROSITE-ProRule" id="PRU00042"/>
    </source>
</evidence>
<feature type="repeat" description="PPR" evidence="4">
    <location>
        <begin position="529"/>
        <end position="563"/>
    </location>
</feature>
<evidence type="ECO:0000256" key="4">
    <source>
        <dbReference type="PROSITE-ProRule" id="PRU00708"/>
    </source>
</evidence>
<dbReference type="InterPro" id="IPR002885">
    <property type="entry name" value="PPR_rpt"/>
</dbReference>
<dbReference type="STRING" id="109376.A0A0D3C4W2"/>
<dbReference type="Pfam" id="PF13912">
    <property type="entry name" value="zf-C2H2_6"/>
    <property type="match status" value="2"/>
</dbReference>
<dbReference type="SUPFAM" id="SSF57667">
    <property type="entry name" value="beta-beta-alpha zinc fingers"/>
    <property type="match status" value="1"/>
</dbReference>
<evidence type="ECO:0000256" key="2">
    <source>
        <dbReference type="ARBA" id="ARBA00022737"/>
    </source>
</evidence>
<feature type="domain" description="C2H2-type" evidence="6">
    <location>
        <begin position="73"/>
        <end position="100"/>
    </location>
</feature>
<dbReference type="eggNOG" id="KOG4197">
    <property type="taxonomic scope" value="Eukaryota"/>
</dbReference>
<keyword evidence="3" id="KW-0479">Metal-binding</keyword>
<dbReference type="Pfam" id="PF01535">
    <property type="entry name" value="PPR"/>
    <property type="match status" value="6"/>
</dbReference>
<feature type="repeat" description="PPR" evidence="4">
    <location>
        <begin position="699"/>
        <end position="733"/>
    </location>
</feature>
<evidence type="ECO:0000256" key="5">
    <source>
        <dbReference type="SAM" id="MobiDB-lite"/>
    </source>
</evidence>
<dbReference type="NCBIfam" id="TIGR00756">
    <property type="entry name" value="PPR"/>
    <property type="match status" value="8"/>
</dbReference>
<evidence type="ECO:0000256" key="1">
    <source>
        <dbReference type="ARBA" id="ARBA00007626"/>
    </source>
</evidence>
<dbReference type="InterPro" id="IPR013087">
    <property type="entry name" value="Znf_C2H2_type"/>
</dbReference>
<dbReference type="InterPro" id="IPR050872">
    <property type="entry name" value="PPR_P_subfamily"/>
</dbReference>
<dbReference type="EnsemblPlants" id="Bo4g187280.1">
    <property type="protein sequence ID" value="Bo4g187280.1"/>
    <property type="gene ID" value="Bo4g187280"/>
</dbReference>
<dbReference type="PANTHER" id="PTHR46128:SF285">
    <property type="entry name" value="PENTATRICOPEPTIDE REPEAT-CONTAINING PROTEIN"/>
    <property type="match status" value="1"/>
</dbReference>
<proteinExistence type="inferred from homology"/>
<feature type="repeat" description="PPR" evidence="4">
    <location>
        <begin position="592"/>
        <end position="622"/>
    </location>
</feature>
<evidence type="ECO:0000259" key="6">
    <source>
        <dbReference type="PROSITE" id="PS50157"/>
    </source>
</evidence>
<keyword evidence="8" id="KW-1185">Reference proteome</keyword>
<name>A0A0D3C4W2_BRAOL</name>
<evidence type="ECO:0000313" key="7">
    <source>
        <dbReference type="EnsemblPlants" id="Bo4g187280.1"/>
    </source>
</evidence>
<feature type="repeat" description="PPR" evidence="4">
    <location>
        <begin position="623"/>
        <end position="657"/>
    </location>
</feature>
<dbReference type="eggNOG" id="KOG1721">
    <property type="taxonomic scope" value="Eukaryota"/>
</dbReference>
<feature type="repeat" description="PPR" evidence="4">
    <location>
        <begin position="390"/>
        <end position="424"/>
    </location>
</feature>
<feature type="repeat" description="PPR" evidence="4">
    <location>
        <begin position="493"/>
        <end position="527"/>
    </location>
</feature>
<reference evidence="7 8" key="1">
    <citation type="journal article" date="2014" name="Genome Biol.">
        <title>Transcriptome and methylome profiling reveals relics of genome dominance in the mesopolyploid Brassica oleracea.</title>
        <authorList>
            <person name="Parkin I.A."/>
            <person name="Koh C."/>
            <person name="Tang H."/>
            <person name="Robinson S.J."/>
            <person name="Kagale S."/>
            <person name="Clarke W.E."/>
            <person name="Town C.D."/>
            <person name="Nixon J."/>
            <person name="Krishnakumar V."/>
            <person name="Bidwell S.L."/>
            <person name="Denoeud F."/>
            <person name="Belcram H."/>
            <person name="Links M.G."/>
            <person name="Just J."/>
            <person name="Clarke C."/>
            <person name="Bender T."/>
            <person name="Huebert T."/>
            <person name="Mason A.S."/>
            <person name="Pires J.C."/>
            <person name="Barker G."/>
            <person name="Moore J."/>
            <person name="Walley P.G."/>
            <person name="Manoli S."/>
            <person name="Batley J."/>
            <person name="Edwards D."/>
            <person name="Nelson M.N."/>
            <person name="Wang X."/>
            <person name="Paterson A.H."/>
            <person name="King G."/>
            <person name="Bancroft I."/>
            <person name="Chalhoub B."/>
            <person name="Sharpe A.G."/>
        </authorList>
    </citation>
    <scope>NUCLEOTIDE SEQUENCE</scope>
    <source>
        <strain evidence="7 8">cv. TO1000</strain>
    </source>
</reference>
<sequence length="949" mass="107306">MDSSYTDFVMFNSQGQHDEGNMSRLPWKRVRDEDEELANCLVLLSNSGNAYNNNEHGRIKDKNVKKRKTGHVFQCKGCKKVFASHQALGGHRASHKKVKGCFASQDKKAEEEEEEEYKEEEEEDEEEEEEEEPHITTRKRSNAHECTICHRVFSSGQALGGHKRCHWLTPSTNYLRMKPLNDSSTHHHHSQPLDQPSLDLSLACVDPTVMTIGRDGGGNNHNATTSSNSWLKLASERRRFTSSSTSPHFGLNQSTIFSPLFFSVIVLPSAMARGSGLHALFAPKPQRTESKLATSLARAINSSDQVESSLSSLQPLSLSTTTVLQTLRLITHPPRALRFFDYLSTTNAFSHNPHSFFLMLHLLSQSRSLNAARNFLFSIEKRSNGSVKLHPRFFNTLIKSYADAGLLHESLSLFHTMKKMGVSPSLVTFNTLLSILLKRGRTGMALDLFREMRRTYGVKPDCYTFNILINGFCKNSMVAQAFRVFKDMECVPDLVTYNTIIDGLCRAGKVNTAHNVLKGMVKRGVVEPNVVSYTTLVRGYCMNREVDKALALFREIDKPNAVSFNTLIKGLSEAQRFDEIKEVLRTSAFAPDRCTFNVLIKAHCDGGDLDEAMKVFGVMERPDSASYSVLIRALCLRQEFDRAERLFNELYDKGVLLEKGGSKPLAAAYNPMFEYLCANGKTKRAERVFRQLMKIGVQDPPSYGTLIMGHCREGGFKGGYELLVLMLRREFVPDFEIYELLIDGLLKTGEALLAHDVLQRMLRSSYLPVAATFHCVLGELVRREFANECFDLVRIMLEKGIRQSIDLSTDVVRLLFRSGQKDKAFLVVRLVYENGYVVKMEELIDFLCENRKLVDSAHRLVLFCLENNQMIDISRCNRVIEGLCKVKRHSEAFGLYNELVEIGKHQELSCHVVLRNALEAAGKLEEVHFVSKRMAMSDDSYGLKQRISS</sequence>
<dbReference type="Proteomes" id="UP000032141">
    <property type="component" value="Chromosome C4"/>
</dbReference>
<dbReference type="PROSITE" id="PS50157">
    <property type="entry name" value="ZINC_FINGER_C2H2_2"/>
    <property type="match status" value="2"/>
</dbReference>
<dbReference type="AlphaFoldDB" id="A0A0D3C4W2"/>
<keyword evidence="2" id="KW-0677">Repeat</keyword>
<feature type="domain" description="C2H2-type" evidence="6">
    <location>
        <begin position="144"/>
        <end position="166"/>
    </location>
</feature>
<keyword evidence="3" id="KW-0863">Zinc-finger</keyword>
<dbReference type="HOGENOM" id="CLU_002706_49_24_1"/>
<dbReference type="InterPro" id="IPR036236">
    <property type="entry name" value="Znf_C2H2_sf"/>
</dbReference>
<keyword evidence="3" id="KW-0862">Zinc</keyword>
<organism evidence="7 8">
    <name type="scientific">Brassica oleracea var. oleracea</name>
    <dbReference type="NCBI Taxonomy" id="109376"/>
    <lineage>
        <taxon>Eukaryota</taxon>
        <taxon>Viridiplantae</taxon>
        <taxon>Streptophyta</taxon>
        <taxon>Embryophyta</taxon>
        <taxon>Tracheophyta</taxon>
        <taxon>Spermatophyta</taxon>
        <taxon>Magnoliopsida</taxon>
        <taxon>eudicotyledons</taxon>
        <taxon>Gunneridae</taxon>
        <taxon>Pentapetalae</taxon>
        <taxon>rosids</taxon>
        <taxon>malvids</taxon>
        <taxon>Brassicales</taxon>
        <taxon>Brassicaceae</taxon>
        <taxon>Brassiceae</taxon>
        <taxon>Brassica</taxon>
    </lineage>
</organism>
<dbReference type="PROSITE" id="PS00028">
    <property type="entry name" value="ZINC_FINGER_C2H2_1"/>
    <property type="match status" value="2"/>
</dbReference>
<dbReference type="SMART" id="SM00355">
    <property type="entry name" value="ZnF_C2H2"/>
    <property type="match status" value="2"/>
</dbReference>
<accession>A0A0D3C4W2</accession>
<dbReference type="Gramene" id="Bo4g187280.1">
    <property type="protein sequence ID" value="Bo4g187280.1"/>
    <property type="gene ID" value="Bo4g187280"/>
</dbReference>
<dbReference type="Pfam" id="PF13041">
    <property type="entry name" value="PPR_2"/>
    <property type="match status" value="3"/>
</dbReference>
<feature type="region of interest" description="Disordered" evidence="5">
    <location>
        <begin position="99"/>
        <end position="141"/>
    </location>
</feature>
<feature type="repeat" description="PPR" evidence="4">
    <location>
        <begin position="734"/>
        <end position="768"/>
    </location>
</feature>
<comment type="similarity">
    <text evidence="1">Belongs to the PPR family. P subfamily.</text>
</comment>
<feature type="repeat" description="PPR" evidence="4">
    <location>
        <begin position="461"/>
        <end position="491"/>
    </location>
</feature>
<dbReference type="OMA" id="DPPSYKT"/>
<reference evidence="7" key="2">
    <citation type="submission" date="2015-03" db="UniProtKB">
        <authorList>
            <consortium name="EnsemblPlants"/>
        </authorList>
    </citation>
    <scope>IDENTIFICATION</scope>
</reference>
<feature type="repeat" description="PPR" evidence="4">
    <location>
        <begin position="425"/>
        <end position="455"/>
    </location>
</feature>
<dbReference type="PROSITE" id="PS51375">
    <property type="entry name" value="PPR"/>
    <property type="match status" value="9"/>
</dbReference>
<dbReference type="PANTHER" id="PTHR46128">
    <property type="entry name" value="MITOCHONDRIAL GROUP I INTRON SPLICING FACTOR CCM1"/>
    <property type="match status" value="1"/>
</dbReference>
<dbReference type="GO" id="GO:0008270">
    <property type="term" value="F:zinc ion binding"/>
    <property type="evidence" value="ECO:0007669"/>
    <property type="project" value="UniProtKB-KW"/>
</dbReference>
<dbReference type="InterPro" id="IPR011990">
    <property type="entry name" value="TPR-like_helical_dom_sf"/>
</dbReference>
<feature type="compositionally biased region" description="Acidic residues" evidence="5">
    <location>
        <begin position="111"/>
        <end position="132"/>
    </location>
</feature>